<proteinExistence type="predicted"/>
<dbReference type="InterPro" id="IPR028994">
    <property type="entry name" value="Integrin_alpha_N"/>
</dbReference>
<dbReference type="HOGENOM" id="CLU_015427_0_0_1"/>
<protein>
    <recommendedName>
        <fullName evidence="5">Aldos-2-ulose dehydratase/isomerase (AUDH) Cupin domain-containing protein</fullName>
    </recommendedName>
</protein>
<dbReference type="InterPro" id="IPR040887">
    <property type="entry name" value="AUDH_Cupin"/>
</dbReference>
<dbReference type="InterPro" id="IPR054583">
    <property type="entry name" value="Beta-prop_AUDH"/>
</dbReference>
<organism evidence="3 4">
    <name type="scientific">Hydnomerulius pinastri MD-312</name>
    <dbReference type="NCBI Taxonomy" id="994086"/>
    <lineage>
        <taxon>Eukaryota</taxon>
        <taxon>Fungi</taxon>
        <taxon>Dikarya</taxon>
        <taxon>Basidiomycota</taxon>
        <taxon>Agaricomycotina</taxon>
        <taxon>Agaricomycetes</taxon>
        <taxon>Agaricomycetidae</taxon>
        <taxon>Boletales</taxon>
        <taxon>Boletales incertae sedis</taxon>
        <taxon>Leucogyrophana</taxon>
    </lineage>
</organism>
<evidence type="ECO:0008006" key="5">
    <source>
        <dbReference type="Google" id="ProtNLM"/>
    </source>
</evidence>
<gene>
    <name evidence="3" type="ORF">HYDPIDRAFT_169112</name>
</gene>
<dbReference type="Gene3D" id="2.60.120.990">
    <property type="match status" value="1"/>
</dbReference>
<reference evidence="3 4" key="1">
    <citation type="submission" date="2014-04" db="EMBL/GenBank/DDBJ databases">
        <title>Evolutionary Origins and Diversification of the Mycorrhizal Mutualists.</title>
        <authorList>
            <consortium name="DOE Joint Genome Institute"/>
            <consortium name="Mycorrhizal Genomics Consortium"/>
            <person name="Kohler A."/>
            <person name="Kuo A."/>
            <person name="Nagy L.G."/>
            <person name="Floudas D."/>
            <person name="Copeland A."/>
            <person name="Barry K.W."/>
            <person name="Cichocki N."/>
            <person name="Veneault-Fourrey C."/>
            <person name="LaButti K."/>
            <person name="Lindquist E.A."/>
            <person name="Lipzen A."/>
            <person name="Lundell T."/>
            <person name="Morin E."/>
            <person name="Murat C."/>
            <person name="Riley R."/>
            <person name="Ohm R."/>
            <person name="Sun H."/>
            <person name="Tunlid A."/>
            <person name="Henrissat B."/>
            <person name="Grigoriev I.V."/>
            <person name="Hibbett D.S."/>
            <person name="Martin F."/>
        </authorList>
    </citation>
    <scope>NUCLEOTIDE SEQUENCE [LARGE SCALE GENOMIC DNA]</scope>
    <source>
        <strain evidence="3 4">MD-312</strain>
    </source>
</reference>
<name>A0A0C9WDF7_9AGAM</name>
<dbReference type="Proteomes" id="UP000053820">
    <property type="component" value="Unassembled WGS sequence"/>
</dbReference>
<dbReference type="Pfam" id="PF22301">
    <property type="entry name" value="AUDH_beta_propeller"/>
    <property type="match status" value="1"/>
</dbReference>
<dbReference type="OrthoDB" id="5378718at2759"/>
<evidence type="ECO:0000313" key="3">
    <source>
        <dbReference type="EMBL" id="KIJ62442.1"/>
    </source>
</evidence>
<evidence type="ECO:0000313" key="4">
    <source>
        <dbReference type="Proteomes" id="UP000053820"/>
    </source>
</evidence>
<keyword evidence="4" id="KW-1185">Reference proteome</keyword>
<feature type="domain" description="Aldos-2-ulose dehydratase/isomerase (AUDH) Cupin" evidence="1">
    <location>
        <begin position="426"/>
        <end position="740"/>
    </location>
</feature>
<evidence type="ECO:0000259" key="2">
    <source>
        <dbReference type="Pfam" id="PF22301"/>
    </source>
</evidence>
<sequence length="740" mass="80965">MCRGCHPNTVNSEDLVAGPLPDGYWLEAFPFSTNATLPDLIGYGLGFSGKPSAIRLFQTPNGTSSSGWKMTEIQIMEFPVGMTYADLTGDGFNDIIICDRYGPGMNELWDSDTNNGGRVQWLRNPGTSDATPYWEAHEIGRSTGMHRLEGRLTLLSTGHFTSLGTTQILALPIIPASGDLTSPAPVIVYTPVYSGESPNIPASWEKSVPFASQFRLIHDVKLLKAGREGVVLLWVDRGTGQWKYNIVGTGLPKDGNNPYWGSGSVDIARVEDDEAGYIGFHGNTVAVYLKDNQTAAKGGESLKDSSLWRRVVIDNFGPLSVDHTGTIHHVATIKDSKKKSESFAIACMGAPVGKPENQGVYVYTPLNLANNEFRRTKVSDQSAGHLAVAGFTNPAAMDIASISYYVPGYHTGPDPPSIRINSLSSTISVTKLGKEVLLRVPRPKEILGCQVVQMPLVMIAGRKLTLVVVRPLATVPFECYGGVKIIYGTITLANGTSRGVAPPANTVSTTQSQGRIQAGEEGAVIILVEPAHNELQGPFSTMSMISEGTKNVFPQTSDVPADVRAMTFPFIKVEELPWPNSQDFKDFEFYNLTGFQVYFNDDAMEKVVHIQAWTLGLRETARFHRHDKDPFCEIHYCISNGGGNGGMRYFDPDTEFLDMEKELTKDYVESKSTLLPVPDMHEHGPLWKIQAGYANRPQLNSNGTAAYPWHAWLSSEFGQSPLPIVPPLGPDVQKYDVWLA</sequence>
<feature type="domain" description="Aldos-2-ulose dehydratase beta-propeller" evidence="2">
    <location>
        <begin position="116"/>
        <end position="290"/>
    </location>
</feature>
<dbReference type="EMBL" id="KN839855">
    <property type="protein sequence ID" value="KIJ62442.1"/>
    <property type="molecule type" value="Genomic_DNA"/>
</dbReference>
<accession>A0A0C9WDF7</accession>
<dbReference type="AlphaFoldDB" id="A0A0C9WDF7"/>
<dbReference type="SUPFAM" id="SSF69318">
    <property type="entry name" value="Integrin alpha N-terminal domain"/>
    <property type="match status" value="1"/>
</dbReference>
<evidence type="ECO:0000259" key="1">
    <source>
        <dbReference type="Pfam" id="PF18637"/>
    </source>
</evidence>
<dbReference type="Pfam" id="PF18637">
    <property type="entry name" value="AUDH_Cupin"/>
    <property type="match status" value="1"/>
</dbReference>